<dbReference type="InterPro" id="IPR013078">
    <property type="entry name" value="His_Pase_superF_clade-1"/>
</dbReference>
<dbReference type="SUPFAM" id="SSF53254">
    <property type="entry name" value="Phosphoglycerate mutase-like"/>
    <property type="match status" value="1"/>
</dbReference>
<protein>
    <submittedName>
        <fullName evidence="1">Uncharacterized protein</fullName>
    </submittedName>
</protein>
<dbReference type="Pfam" id="PF00300">
    <property type="entry name" value="His_Phos_1"/>
    <property type="match status" value="1"/>
</dbReference>
<name>K0SUU2_THAOC</name>
<accession>K0SUU2</accession>
<dbReference type="CDD" id="cd07067">
    <property type="entry name" value="HP_PGM_like"/>
    <property type="match status" value="1"/>
</dbReference>
<dbReference type="PANTHER" id="PTHR48100:SF1">
    <property type="entry name" value="HISTIDINE PHOSPHATASE FAMILY PROTEIN-RELATED"/>
    <property type="match status" value="1"/>
</dbReference>
<dbReference type="Gene3D" id="3.40.50.1240">
    <property type="entry name" value="Phosphoglycerate mutase-like"/>
    <property type="match status" value="1"/>
</dbReference>
<sequence>DVTWATNYRRPGSQSSSPSLLRRLVKGGLVSVYDYDYPRSPVVIGTAGRRVHRAKHVAGAKVNGHVDPYSAAVDPALTADAYADAGSLVNVASLRRPQQTATRSAPDHRSVKSSAKIVHFVRHAEGTHNLAGASESKLPLHHDARLTVKGREQCHDLSISTRNLGVECVIVSPMSRCLETAKLSFPHCYESQEVPFVADENWRETVNYLCDSRQRRTVLKGEYPTTMTMTFMEPLRGQVRLL</sequence>
<evidence type="ECO:0000313" key="2">
    <source>
        <dbReference type="Proteomes" id="UP000266841"/>
    </source>
</evidence>
<evidence type="ECO:0000313" key="1">
    <source>
        <dbReference type="EMBL" id="EJK64791.1"/>
    </source>
</evidence>
<dbReference type="Proteomes" id="UP000266841">
    <property type="component" value="Unassembled WGS sequence"/>
</dbReference>
<dbReference type="OrthoDB" id="44847at2759"/>
<proteinExistence type="predicted"/>
<gene>
    <name evidence="1" type="ORF">THAOC_14438</name>
</gene>
<dbReference type="PANTHER" id="PTHR48100">
    <property type="entry name" value="BROAD-SPECIFICITY PHOSPHATASE YOR283W-RELATED"/>
    <property type="match status" value="1"/>
</dbReference>
<comment type="caution">
    <text evidence="1">The sequence shown here is derived from an EMBL/GenBank/DDBJ whole genome shotgun (WGS) entry which is preliminary data.</text>
</comment>
<feature type="non-terminal residue" evidence="1">
    <location>
        <position position="1"/>
    </location>
</feature>
<dbReference type="GO" id="GO:0005737">
    <property type="term" value="C:cytoplasm"/>
    <property type="evidence" value="ECO:0007669"/>
    <property type="project" value="TreeGrafter"/>
</dbReference>
<organism evidence="1 2">
    <name type="scientific">Thalassiosira oceanica</name>
    <name type="common">Marine diatom</name>
    <dbReference type="NCBI Taxonomy" id="159749"/>
    <lineage>
        <taxon>Eukaryota</taxon>
        <taxon>Sar</taxon>
        <taxon>Stramenopiles</taxon>
        <taxon>Ochrophyta</taxon>
        <taxon>Bacillariophyta</taxon>
        <taxon>Coscinodiscophyceae</taxon>
        <taxon>Thalassiosirophycidae</taxon>
        <taxon>Thalassiosirales</taxon>
        <taxon>Thalassiosiraceae</taxon>
        <taxon>Thalassiosira</taxon>
    </lineage>
</organism>
<keyword evidence="2" id="KW-1185">Reference proteome</keyword>
<dbReference type="AlphaFoldDB" id="K0SUU2"/>
<reference evidence="1 2" key="1">
    <citation type="journal article" date="2012" name="Genome Biol.">
        <title>Genome and low-iron response of an oceanic diatom adapted to chronic iron limitation.</title>
        <authorList>
            <person name="Lommer M."/>
            <person name="Specht M."/>
            <person name="Roy A.S."/>
            <person name="Kraemer L."/>
            <person name="Andreson R."/>
            <person name="Gutowska M.A."/>
            <person name="Wolf J."/>
            <person name="Bergner S.V."/>
            <person name="Schilhabel M.B."/>
            <person name="Klostermeier U.C."/>
            <person name="Beiko R.G."/>
            <person name="Rosenstiel P."/>
            <person name="Hippler M."/>
            <person name="Laroche J."/>
        </authorList>
    </citation>
    <scope>NUCLEOTIDE SEQUENCE [LARGE SCALE GENOMIC DNA]</scope>
    <source>
        <strain evidence="1 2">CCMP1005</strain>
    </source>
</reference>
<dbReference type="EMBL" id="AGNL01016863">
    <property type="protein sequence ID" value="EJK64791.1"/>
    <property type="molecule type" value="Genomic_DNA"/>
</dbReference>
<dbReference type="GO" id="GO:0016791">
    <property type="term" value="F:phosphatase activity"/>
    <property type="evidence" value="ECO:0007669"/>
    <property type="project" value="TreeGrafter"/>
</dbReference>
<dbReference type="InterPro" id="IPR029033">
    <property type="entry name" value="His_PPase_superfam"/>
</dbReference>
<dbReference type="InterPro" id="IPR050275">
    <property type="entry name" value="PGM_Phosphatase"/>
</dbReference>